<evidence type="ECO:0000313" key="4">
    <source>
        <dbReference type="Proteomes" id="UP000430670"/>
    </source>
</evidence>
<dbReference type="SUPFAM" id="SSF46785">
    <property type="entry name" value="Winged helix' DNA-binding domain"/>
    <property type="match status" value="1"/>
</dbReference>
<evidence type="ECO:0000256" key="1">
    <source>
        <dbReference type="SAM" id="MobiDB-lite"/>
    </source>
</evidence>
<sequence length="159" mass="17350">MTFEEESDLKCGSDLGPDETAEAGPGYGRGRGRGRGRCGCGGGHGGRTDSMAFPSVLLSLRQHPAHGYELMEKLSQMPFIHVLPDAAVVYRYLRRLEEDGMVSSRLEPGKGGPARKVYSITPEGECYLRAWAVSLKKQKSDLEAFLRVFEGIEPSGEAE</sequence>
<dbReference type="Proteomes" id="UP000430670">
    <property type="component" value="Unassembled WGS sequence"/>
</dbReference>
<organism evidence="3 4">
    <name type="scientific">Heliobacterium mobile</name>
    <name type="common">Heliobacillus mobilis</name>
    <dbReference type="NCBI Taxonomy" id="28064"/>
    <lineage>
        <taxon>Bacteria</taxon>
        <taxon>Bacillati</taxon>
        <taxon>Bacillota</taxon>
        <taxon>Clostridia</taxon>
        <taxon>Eubacteriales</taxon>
        <taxon>Heliobacteriaceae</taxon>
        <taxon>Heliobacterium</taxon>
    </lineage>
</organism>
<dbReference type="Pfam" id="PF03551">
    <property type="entry name" value="PadR"/>
    <property type="match status" value="1"/>
</dbReference>
<dbReference type="InterPro" id="IPR036388">
    <property type="entry name" value="WH-like_DNA-bd_sf"/>
</dbReference>
<accession>A0A6I3SJJ9</accession>
<dbReference type="EMBL" id="WNKU01000007">
    <property type="protein sequence ID" value="MTV48986.1"/>
    <property type="molecule type" value="Genomic_DNA"/>
</dbReference>
<comment type="caution">
    <text evidence="3">The sequence shown here is derived from an EMBL/GenBank/DDBJ whole genome shotgun (WGS) entry which is preliminary data.</text>
</comment>
<dbReference type="AlphaFoldDB" id="A0A6I3SJJ9"/>
<dbReference type="OrthoDB" id="9808017at2"/>
<name>A0A6I3SJJ9_HELMO</name>
<dbReference type="PANTHER" id="PTHR33169:SF14">
    <property type="entry name" value="TRANSCRIPTIONAL REGULATOR RV3488"/>
    <property type="match status" value="1"/>
</dbReference>
<proteinExistence type="predicted"/>
<feature type="region of interest" description="Disordered" evidence="1">
    <location>
        <begin position="1"/>
        <end position="41"/>
    </location>
</feature>
<dbReference type="InterPro" id="IPR052509">
    <property type="entry name" value="Metal_resp_DNA-bind_regulator"/>
</dbReference>
<dbReference type="PANTHER" id="PTHR33169">
    <property type="entry name" value="PADR-FAMILY TRANSCRIPTIONAL REGULATOR"/>
    <property type="match status" value="1"/>
</dbReference>
<reference evidence="3 4" key="1">
    <citation type="submission" date="2019-11" db="EMBL/GenBank/DDBJ databases">
        <title>Whole-genome sequence of a the green, strictly anaerobic photosynthetic bacterium Heliobacillus mobilis DSM 6151.</title>
        <authorList>
            <person name="Kyndt J.A."/>
            <person name="Meyer T.E."/>
        </authorList>
    </citation>
    <scope>NUCLEOTIDE SEQUENCE [LARGE SCALE GENOMIC DNA]</scope>
    <source>
        <strain evidence="3 4">DSM 6151</strain>
    </source>
</reference>
<dbReference type="InterPro" id="IPR036390">
    <property type="entry name" value="WH_DNA-bd_sf"/>
</dbReference>
<dbReference type="RefSeq" id="WP_155476078.1">
    <property type="nucleotide sequence ID" value="NZ_WNKU01000007.1"/>
</dbReference>
<evidence type="ECO:0000259" key="2">
    <source>
        <dbReference type="Pfam" id="PF03551"/>
    </source>
</evidence>
<protein>
    <submittedName>
        <fullName evidence="3">PadR family transcriptional regulator</fullName>
    </submittedName>
</protein>
<keyword evidence="4" id="KW-1185">Reference proteome</keyword>
<dbReference type="InterPro" id="IPR005149">
    <property type="entry name" value="Tscrpt_reg_PadR_N"/>
</dbReference>
<gene>
    <name evidence="3" type="ORF">GJ688_08335</name>
</gene>
<dbReference type="Gene3D" id="1.10.10.10">
    <property type="entry name" value="Winged helix-like DNA-binding domain superfamily/Winged helix DNA-binding domain"/>
    <property type="match status" value="1"/>
</dbReference>
<evidence type="ECO:0000313" key="3">
    <source>
        <dbReference type="EMBL" id="MTV48986.1"/>
    </source>
</evidence>
<feature type="domain" description="Transcription regulator PadR N-terminal" evidence="2">
    <location>
        <begin position="56"/>
        <end position="129"/>
    </location>
</feature>